<dbReference type="InterPro" id="IPR044996">
    <property type="entry name" value="COQ10-like"/>
</dbReference>
<dbReference type="SUPFAM" id="SSF55961">
    <property type="entry name" value="Bet v1-like"/>
    <property type="match status" value="1"/>
</dbReference>
<dbReference type="STRING" id="1280837.A0A316VJ57"/>
<dbReference type="InterPro" id="IPR023393">
    <property type="entry name" value="START-like_dom_sf"/>
</dbReference>
<evidence type="ECO:0000256" key="4">
    <source>
        <dbReference type="SAM" id="MobiDB-lite"/>
    </source>
</evidence>
<dbReference type="PANTHER" id="PTHR12901">
    <property type="entry name" value="SPERM PROTEIN HOMOLOG"/>
    <property type="match status" value="1"/>
</dbReference>
<feature type="domain" description="Coenzyme Q-binding protein COQ10 START" evidence="5">
    <location>
        <begin position="89"/>
        <end position="233"/>
    </location>
</feature>
<sequence length="241" mass="26916">MSRSLIRQFSRRIANSRIQNDGMESLTLLQIRNSGRYNASSITPSRSFVSLNDLAKLTPFGSSSKDTNPSSSSHKRQGDDGYTESVTLPFSRDHLFSIVSDVAAYEEFVPYCIQSRISSPEEASRYPQSSIKSNQASQDAEEFLAELTVGFGNLKEQYTSKVIVDREKGQVIAEAIPTPLFQHLRTSWTIQPLSPNKSKVDFEVHYAFSNPFYAAMAKAAMHKMASQMIGAFERRAVEHAS</sequence>
<dbReference type="Gene3D" id="3.30.530.20">
    <property type="match status" value="1"/>
</dbReference>
<dbReference type="CDD" id="cd07813">
    <property type="entry name" value="COQ10p_like"/>
    <property type="match status" value="1"/>
</dbReference>
<dbReference type="Proteomes" id="UP000245771">
    <property type="component" value="Unassembled WGS sequence"/>
</dbReference>
<dbReference type="GeneID" id="37020743"/>
<feature type="compositionally biased region" description="Low complexity" evidence="4">
    <location>
        <begin position="62"/>
        <end position="72"/>
    </location>
</feature>
<feature type="region of interest" description="Disordered" evidence="4">
    <location>
        <begin position="60"/>
        <end position="84"/>
    </location>
</feature>
<comment type="function">
    <text evidence="3">Required for the function of coenzyme Q in the respiratory chain. May serve as a chaperone or may be involved in the transport of Q6 from its site of synthesis to the catalytic sites of the respiratory complexes.</text>
</comment>
<keyword evidence="7" id="KW-1185">Reference proteome</keyword>
<dbReference type="InParanoid" id="A0A316VJ57"/>
<comment type="similarity">
    <text evidence="1">Belongs to the COQ10 family.</text>
</comment>
<dbReference type="Pfam" id="PF03364">
    <property type="entry name" value="Polyketide_cyc"/>
    <property type="match status" value="1"/>
</dbReference>
<dbReference type="RefSeq" id="XP_025356635.1">
    <property type="nucleotide sequence ID" value="XM_025498962.1"/>
</dbReference>
<evidence type="ECO:0000256" key="3">
    <source>
        <dbReference type="ARBA" id="ARBA00024947"/>
    </source>
</evidence>
<evidence type="ECO:0000256" key="2">
    <source>
        <dbReference type="ARBA" id="ARBA00011814"/>
    </source>
</evidence>
<evidence type="ECO:0000256" key="1">
    <source>
        <dbReference type="ARBA" id="ARBA00006885"/>
    </source>
</evidence>
<dbReference type="AlphaFoldDB" id="A0A316VJ57"/>
<dbReference type="GO" id="GO:0048039">
    <property type="term" value="F:ubiquinone binding"/>
    <property type="evidence" value="ECO:0007669"/>
    <property type="project" value="InterPro"/>
</dbReference>
<dbReference type="FunCoup" id="A0A316VJ57">
    <property type="interactions" value="171"/>
</dbReference>
<comment type="subunit">
    <text evidence="2">Interacts with coenzyme Q.</text>
</comment>
<proteinExistence type="inferred from homology"/>
<dbReference type="EMBL" id="KZ819603">
    <property type="protein sequence ID" value="PWN36333.1"/>
    <property type="molecule type" value="Genomic_DNA"/>
</dbReference>
<dbReference type="InterPro" id="IPR005031">
    <property type="entry name" value="COQ10_START"/>
</dbReference>
<reference evidence="6 7" key="1">
    <citation type="journal article" date="2018" name="Mol. Biol. Evol.">
        <title>Broad Genomic Sampling Reveals a Smut Pathogenic Ancestry of the Fungal Clade Ustilaginomycotina.</title>
        <authorList>
            <person name="Kijpornyongpan T."/>
            <person name="Mondo S.J."/>
            <person name="Barry K."/>
            <person name="Sandor L."/>
            <person name="Lee J."/>
            <person name="Lipzen A."/>
            <person name="Pangilinan J."/>
            <person name="LaButti K."/>
            <person name="Hainaut M."/>
            <person name="Henrissat B."/>
            <person name="Grigoriev I.V."/>
            <person name="Spatafora J.W."/>
            <person name="Aime M.C."/>
        </authorList>
    </citation>
    <scope>NUCLEOTIDE SEQUENCE [LARGE SCALE GENOMIC DNA]</scope>
    <source>
        <strain evidence="6 7">MCA 3882</strain>
    </source>
</reference>
<gene>
    <name evidence="6" type="ORF">FA14DRAFT_161089</name>
</gene>
<dbReference type="PANTHER" id="PTHR12901:SF10">
    <property type="entry name" value="COENZYME Q-BINDING PROTEIN COQ10, MITOCHONDRIAL"/>
    <property type="match status" value="1"/>
</dbReference>
<dbReference type="GO" id="GO:0005739">
    <property type="term" value="C:mitochondrion"/>
    <property type="evidence" value="ECO:0007669"/>
    <property type="project" value="TreeGrafter"/>
</dbReference>
<protein>
    <recommendedName>
        <fullName evidence="5">Coenzyme Q-binding protein COQ10 START domain-containing protein</fullName>
    </recommendedName>
</protein>
<dbReference type="OrthoDB" id="292693at2759"/>
<evidence type="ECO:0000313" key="7">
    <source>
        <dbReference type="Proteomes" id="UP000245771"/>
    </source>
</evidence>
<dbReference type="GO" id="GO:0045333">
    <property type="term" value="P:cellular respiration"/>
    <property type="evidence" value="ECO:0007669"/>
    <property type="project" value="InterPro"/>
</dbReference>
<accession>A0A316VJ57</accession>
<organism evidence="6 7">
    <name type="scientific">Meira miltonrushii</name>
    <dbReference type="NCBI Taxonomy" id="1280837"/>
    <lineage>
        <taxon>Eukaryota</taxon>
        <taxon>Fungi</taxon>
        <taxon>Dikarya</taxon>
        <taxon>Basidiomycota</taxon>
        <taxon>Ustilaginomycotina</taxon>
        <taxon>Exobasidiomycetes</taxon>
        <taxon>Exobasidiales</taxon>
        <taxon>Brachybasidiaceae</taxon>
        <taxon>Meira</taxon>
    </lineage>
</organism>
<name>A0A316VJ57_9BASI</name>
<evidence type="ECO:0000313" key="6">
    <source>
        <dbReference type="EMBL" id="PWN36333.1"/>
    </source>
</evidence>
<evidence type="ECO:0000259" key="5">
    <source>
        <dbReference type="Pfam" id="PF03364"/>
    </source>
</evidence>